<sequence length="75" mass="8139">MIDSIRAGPLVIRDTSVTSSTVRPPASALSFIPTTIPILLHPKMLISMDFGLRSWLATGSLCMHMIEMESYAGFG</sequence>
<dbReference type="AlphaFoldDB" id="A0A5C6SG20"/>
<organism evidence="1 2">
    <name type="scientific">Fusarium oxysporum f. sp. cubense</name>
    <dbReference type="NCBI Taxonomy" id="61366"/>
    <lineage>
        <taxon>Eukaryota</taxon>
        <taxon>Fungi</taxon>
        <taxon>Dikarya</taxon>
        <taxon>Ascomycota</taxon>
        <taxon>Pezizomycotina</taxon>
        <taxon>Sordariomycetes</taxon>
        <taxon>Hypocreomycetidae</taxon>
        <taxon>Hypocreales</taxon>
        <taxon>Nectriaceae</taxon>
        <taxon>Fusarium</taxon>
        <taxon>Fusarium oxysporum species complex</taxon>
    </lineage>
</organism>
<dbReference type="Proteomes" id="UP000321331">
    <property type="component" value="Unassembled WGS sequence"/>
</dbReference>
<name>A0A5C6SG20_FUSOC</name>
<gene>
    <name evidence="1" type="ORF">FocTR4_00011804</name>
</gene>
<reference evidence="1 2" key="1">
    <citation type="submission" date="2019-07" db="EMBL/GenBank/DDBJ databases">
        <title>The First High-Quality Draft Genome Sequence of the Causal Agent of the Current Panama Disease Epidemic.</title>
        <authorList>
            <person name="Warmington R.J."/>
            <person name="Kay W."/>
            <person name="Jeffries A."/>
            <person name="Bebber D."/>
            <person name="Moore K."/>
            <person name="Studholme D.J."/>
        </authorList>
    </citation>
    <scope>NUCLEOTIDE SEQUENCE [LARGE SCALE GENOMIC DNA]</scope>
    <source>
        <strain evidence="1 2">TR4</strain>
    </source>
</reference>
<dbReference type="EMBL" id="VMNF01000014">
    <property type="protein sequence ID" value="TXB97485.1"/>
    <property type="molecule type" value="Genomic_DNA"/>
</dbReference>
<evidence type="ECO:0000313" key="2">
    <source>
        <dbReference type="Proteomes" id="UP000321331"/>
    </source>
</evidence>
<proteinExistence type="predicted"/>
<accession>A0A5C6SG20</accession>
<comment type="caution">
    <text evidence="1">The sequence shown here is derived from an EMBL/GenBank/DDBJ whole genome shotgun (WGS) entry which is preliminary data.</text>
</comment>
<protein>
    <submittedName>
        <fullName evidence="1">Uncharacterized protein</fullName>
    </submittedName>
</protein>
<evidence type="ECO:0000313" key="1">
    <source>
        <dbReference type="EMBL" id="TXB97485.1"/>
    </source>
</evidence>